<dbReference type="InterPro" id="IPR021796">
    <property type="entry name" value="Tll0287-like_dom"/>
</dbReference>
<keyword evidence="4" id="KW-0472">Membrane</keyword>
<reference evidence="6" key="1">
    <citation type="submission" date="2017-04" db="EMBL/GenBank/DDBJ databases">
        <title>Genome deletions in a multicellular cyanobacterial endosymbiont for morphological adaptation in marine diatoms.</title>
        <authorList>
            <person name="Wang Y."/>
            <person name="Gao H."/>
            <person name="Li R."/>
            <person name="Xu X."/>
        </authorList>
    </citation>
    <scope>NUCLEOTIDE SEQUENCE</scope>
    <source>
        <strain evidence="6">FACHB 800</strain>
    </source>
</reference>
<proteinExistence type="predicted"/>
<keyword evidence="7" id="KW-1185">Reference proteome</keyword>
<sequence length="438" mass="49377">MFCISIKFKFTLAVIICLVLVMGLGVCKLNKLQLKAFEQEARNRSELVLNFGQASRNYVINKLAPAVEEHTTAMIFEAKSNAFATRSIFEFFNEKIPGYIYKQPAASPLNLQNQADDFETEIIARFKANPAIKELTGYKQDTNQEFFYVAQSITMEPSCLQCHGKPEDAPKEVVEKYGNTHGFNWPVGDIVSALMIYVPTKDLRANQASMLTTVIGTFIGLTVVLIILIYFLFDKLVSKRISKVSQAMKQAGINPELTVRIDDTAGDELGMMAKVFNRMADSLEDSYSNLENKVAERTAELKKTLQELQLAQLQLIQTEKMSSLGQLVAGIAHEINNPLSFINGNIEHANVYADNLLTLVKLYQQTYPQPEENIQDYLDEIDLEFLTEDLRKLLSSMKMGSERISQIVLNLRNFSRLDEAEMKSVNLHEGIDSTLIIL</sequence>
<feature type="coiled-coil region" evidence="3">
    <location>
        <begin position="273"/>
        <end position="321"/>
    </location>
</feature>
<dbReference type="Proteomes" id="UP000683511">
    <property type="component" value="Chromosome"/>
</dbReference>
<dbReference type="SUPFAM" id="SSF158472">
    <property type="entry name" value="HAMP domain-like"/>
    <property type="match status" value="1"/>
</dbReference>
<dbReference type="PANTHER" id="PTHR43065">
    <property type="entry name" value="SENSOR HISTIDINE KINASE"/>
    <property type="match status" value="1"/>
</dbReference>
<dbReference type="SMART" id="SM00304">
    <property type="entry name" value="HAMP"/>
    <property type="match status" value="1"/>
</dbReference>
<dbReference type="GO" id="GO:0000155">
    <property type="term" value="F:phosphorelay sensor kinase activity"/>
    <property type="evidence" value="ECO:0007669"/>
    <property type="project" value="InterPro"/>
</dbReference>
<gene>
    <name evidence="6" type="ORF">B6N60_03137</name>
</gene>
<dbReference type="Pfam" id="PF00672">
    <property type="entry name" value="HAMP"/>
    <property type="match status" value="1"/>
</dbReference>
<keyword evidence="4" id="KW-1133">Transmembrane helix</keyword>
<keyword evidence="6" id="KW-0418">Kinase</keyword>
<dbReference type="Pfam" id="PF00512">
    <property type="entry name" value="HisKA"/>
    <property type="match status" value="1"/>
</dbReference>
<evidence type="ECO:0000313" key="7">
    <source>
        <dbReference type="Proteomes" id="UP000683511"/>
    </source>
</evidence>
<dbReference type="KEGG" id="rsin:B6N60_03137"/>
<keyword evidence="6" id="KW-0808">Transferase</keyword>
<evidence type="ECO:0000256" key="3">
    <source>
        <dbReference type="SAM" id="Coils"/>
    </source>
</evidence>
<dbReference type="AlphaFoldDB" id="A0A975Y5P3"/>
<evidence type="ECO:0000256" key="2">
    <source>
        <dbReference type="ARBA" id="ARBA00012438"/>
    </source>
</evidence>
<evidence type="ECO:0000313" key="6">
    <source>
        <dbReference type="EMBL" id="QXE24432.1"/>
    </source>
</evidence>
<protein>
    <recommendedName>
        <fullName evidence="2">histidine kinase</fullName>
        <ecNumber evidence="2">2.7.13.3</ecNumber>
    </recommendedName>
</protein>
<dbReference type="Gene3D" id="6.10.340.10">
    <property type="match status" value="1"/>
</dbReference>
<keyword evidence="4" id="KW-0812">Transmembrane</keyword>
<dbReference type="GO" id="GO:0016020">
    <property type="term" value="C:membrane"/>
    <property type="evidence" value="ECO:0007669"/>
    <property type="project" value="InterPro"/>
</dbReference>
<organism evidence="6 7">
    <name type="scientific">Richelia sinica FACHB-800</name>
    <dbReference type="NCBI Taxonomy" id="1357546"/>
    <lineage>
        <taxon>Bacteria</taxon>
        <taxon>Bacillati</taxon>
        <taxon>Cyanobacteriota</taxon>
        <taxon>Cyanophyceae</taxon>
        <taxon>Nostocales</taxon>
        <taxon>Nostocaceae</taxon>
        <taxon>Richelia</taxon>
    </lineage>
</organism>
<dbReference type="Pfam" id="PF11845">
    <property type="entry name" value="Tll0287-like"/>
    <property type="match status" value="1"/>
</dbReference>
<dbReference type="InterPro" id="IPR036097">
    <property type="entry name" value="HisK_dim/P_sf"/>
</dbReference>
<name>A0A975Y5P3_9NOST</name>
<dbReference type="SMART" id="SM00388">
    <property type="entry name" value="HisKA"/>
    <property type="match status" value="1"/>
</dbReference>
<dbReference type="EMBL" id="CP021056">
    <property type="protein sequence ID" value="QXE24432.1"/>
    <property type="molecule type" value="Genomic_DNA"/>
</dbReference>
<dbReference type="CDD" id="cd06225">
    <property type="entry name" value="HAMP"/>
    <property type="match status" value="1"/>
</dbReference>
<feature type="transmembrane region" description="Helical" evidence="4">
    <location>
        <begin position="210"/>
        <end position="233"/>
    </location>
</feature>
<keyword evidence="3" id="KW-0175">Coiled coil</keyword>
<comment type="catalytic activity">
    <reaction evidence="1">
        <text>ATP + protein L-histidine = ADP + protein N-phospho-L-histidine.</text>
        <dbReference type="EC" id="2.7.13.3"/>
    </reaction>
</comment>
<dbReference type="SUPFAM" id="SSF47384">
    <property type="entry name" value="Homodimeric domain of signal transducing histidine kinase"/>
    <property type="match status" value="1"/>
</dbReference>
<dbReference type="InterPro" id="IPR003660">
    <property type="entry name" value="HAMP_dom"/>
</dbReference>
<dbReference type="CDD" id="cd00082">
    <property type="entry name" value="HisKA"/>
    <property type="match status" value="1"/>
</dbReference>
<accession>A0A975Y5P3</accession>
<evidence type="ECO:0000256" key="1">
    <source>
        <dbReference type="ARBA" id="ARBA00000085"/>
    </source>
</evidence>
<evidence type="ECO:0000256" key="4">
    <source>
        <dbReference type="SAM" id="Phobius"/>
    </source>
</evidence>
<dbReference type="EC" id="2.7.13.3" evidence="2"/>
<evidence type="ECO:0000259" key="5">
    <source>
        <dbReference type="PROSITE" id="PS50885"/>
    </source>
</evidence>
<feature type="domain" description="HAMP" evidence="5">
    <location>
        <begin position="235"/>
        <end position="288"/>
    </location>
</feature>
<dbReference type="InterPro" id="IPR003661">
    <property type="entry name" value="HisK_dim/P_dom"/>
</dbReference>
<dbReference type="Gene3D" id="1.10.287.130">
    <property type="match status" value="1"/>
</dbReference>
<dbReference type="PANTHER" id="PTHR43065:SF50">
    <property type="entry name" value="HISTIDINE KINASE"/>
    <property type="match status" value="1"/>
</dbReference>
<dbReference type="PROSITE" id="PS50885">
    <property type="entry name" value="HAMP"/>
    <property type="match status" value="1"/>
</dbReference>